<dbReference type="AlphaFoldDB" id="A0A6A0A3I7"/>
<sequence length="275" mass="29557">MPDLEGLVTRVDTRPIQQLHSITTLEDIRTERLLSTLEAASHASKLPDIRTAPEKHATALDAIHQREAKVVGVYPFSTIVCAAAHSHKPLTHSRLSNEGHQWRWRVSSCQQTSPSEWMQLCKTAALLGTTDPTASTPWVSAKAKGSPCAAPHALSCDPIFLYWPLASMLHTSPLTTAATFASGVFEADQNEVRSRSMMRVSLRKELSTASMRLPQPQKHDPRAVRGPAAGHPAGGTRRISYAATQNVAGGGDRPGASSDATGDAASETSRSINLT</sequence>
<gene>
    <name evidence="2" type="ORF">HaLaN_25006</name>
</gene>
<comment type="caution">
    <text evidence="2">The sequence shown here is derived from an EMBL/GenBank/DDBJ whole genome shotgun (WGS) entry which is preliminary data.</text>
</comment>
<dbReference type="Proteomes" id="UP000485058">
    <property type="component" value="Unassembled WGS sequence"/>
</dbReference>
<dbReference type="EMBL" id="BLLF01003244">
    <property type="protein sequence ID" value="GFH26794.1"/>
    <property type="molecule type" value="Genomic_DNA"/>
</dbReference>
<evidence type="ECO:0000256" key="1">
    <source>
        <dbReference type="SAM" id="MobiDB-lite"/>
    </source>
</evidence>
<feature type="non-terminal residue" evidence="2">
    <location>
        <position position="1"/>
    </location>
</feature>
<evidence type="ECO:0000313" key="3">
    <source>
        <dbReference type="Proteomes" id="UP000485058"/>
    </source>
</evidence>
<protein>
    <submittedName>
        <fullName evidence="2">Uncharacterized protein</fullName>
    </submittedName>
</protein>
<accession>A0A6A0A3I7</accession>
<name>A0A6A0A3I7_HAELA</name>
<keyword evidence="3" id="KW-1185">Reference proteome</keyword>
<evidence type="ECO:0000313" key="2">
    <source>
        <dbReference type="EMBL" id="GFH26794.1"/>
    </source>
</evidence>
<feature type="region of interest" description="Disordered" evidence="1">
    <location>
        <begin position="207"/>
        <end position="275"/>
    </location>
</feature>
<feature type="compositionally biased region" description="Low complexity" evidence="1">
    <location>
        <begin position="255"/>
        <end position="269"/>
    </location>
</feature>
<organism evidence="2 3">
    <name type="scientific">Haematococcus lacustris</name>
    <name type="common">Green alga</name>
    <name type="synonym">Haematococcus pluvialis</name>
    <dbReference type="NCBI Taxonomy" id="44745"/>
    <lineage>
        <taxon>Eukaryota</taxon>
        <taxon>Viridiplantae</taxon>
        <taxon>Chlorophyta</taxon>
        <taxon>core chlorophytes</taxon>
        <taxon>Chlorophyceae</taxon>
        <taxon>CS clade</taxon>
        <taxon>Chlamydomonadales</taxon>
        <taxon>Haematococcaceae</taxon>
        <taxon>Haematococcus</taxon>
    </lineage>
</organism>
<proteinExistence type="predicted"/>
<reference evidence="2 3" key="1">
    <citation type="submission" date="2020-02" db="EMBL/GenBank/DDBJ databases">
        <title>Draft genome sequence of Haematococcus lacustris strain NIES-144.</title>
        <authorList>
            <person name="Morimoto D."/>
            <person name="Nakagawa S."/>
            <person name="Yoshida T."/>
            <person name="Sawayama S."/>
        </authorList>
    </citation>
    <scope>NUCLEOTIDE SEQUENCE [LARGE SCALE GENOMIC DNA]</scope>
    <source>
        <strain evidence="2 3">NIES-144</strain>
    </source>
</reference>
<feature type="non-terminal residue" evidence="2">
    <location>
        <position position="275"/>
    </location>
</feature>